<evidence type="ECO:0000313" key="3">
    <source>
        <dbReference type="EMBL" id="PHQ30537.1"/>
    </source>
</evidence>
<evidence type="ECO:0000313" key="4">
    <source>
        <dbReference type="Proteomes" id="UP000229433"/>
    </source>
</evidence>
<dbReference type="GO" id="GO:0003677">
    <property type="term" value="F:DNA binding"/>
    <property type="evidence" value="ECO:0007669"/>
    <property type="project" value="InterPro"/>
</dbReference>
<dbReference type="Pfam" id="PF20432">
    <property type="entry name" value="Xre-like-HTH"/>
    <property type="match status" value="1"/>
</dbReference>
<gene>
    <name evidence="3" type="ORF">CJ305_06165</name>
</gene>
<comment type="caution">
    <text evidence="3">The sequence shown here is derived from an EMBL/GenBank/DDBJ whole genome shotgun (WGS) entry which is preliminary data.</text>
</comment>
<proteinExistence type="predicted"/>
<dbReference type="InterPro" id="IPR046847">
    <property type="entry name" value="Xre-like_HTH"/>
</dbReference>
<dbReference type="NCBIfam" id="TIGR02293">
    <property type="entry name" value="TAS_TIGR02293"/>
    <property type="match status" value="1"/>
</dbReference>
<dbReference type="InterPro" id="IPR011979">
    <property type="entry name" value="Antitox_Xre"/>
</dbReference>
<dbReference type="EMBL" id="NQXA01000002">
    <property type="protein sequence ID" value="PHQ30537.1"/>
    <property type="molecule type" value="Genomic_DNA"/>
</dbReference>
<dbReference type="Proteomes" id="UP000229433">
    <property type="component" value="Unassembled WGS sequence"/>
</dbReference>
<dbReference type="AlphaFoldDB" id="A0A2G1VUT8"/>
<dbReference type="OrthoDB" id="5770459at2"/>
<dbReference type="InterPro" id="IPR024467">
    <property type="entry name" value="Xre/MbcA/ParS-like_toxin-bd"/>
</dbReference>
<sequence length="162" mass="18581">MSDLHKRLDEEINSYYSEISTQEGTVNESTMAYSTFLDSPMRVVHAINSGVPYRIFKLIQEESPFDDEDWANFLNISKRSLDRFKAAGDHIFKPAHAEKIFELAEVTQLGAQVFDSRKQFYDWLNTPSFALGNFKPIDLLSNSFGKNLVLDELHHIDQGIFA</sequence>
<organism evidence="3 4">
    <name type="scientific">Leeuwenhoekiella nanhaiensis</name>
    <dbReference type="NCBI Taxonomy" id="1655491"/>
    <lineage>
        <taxon>Bacteria</taxon>
        <taxon>Pseudomonadati</taxon>
        <taxon>Bacteroidota</taxon>
        <taxon>Flavobacteriia</taxon>
        <taxon>Flavobacteriales</taxon>
        <taxon>Flavobacteriaceae</taxon>
        <taxon>Leeuwenhoekiella</taxon>
    </lineage>
</organism>
<evidence type="ECO:0000259" key="1">
    <source>
        <dbReference type="Pfam" id="PF09722"/>
    </source>
</evidence>
<feature type="domain" description="Antitoxin Xre/MbcA/ParS-like toxin-binding" evidence="1">
    <location>
        <begin position="111"/>
        <end position="159"/>
    </location>
</feature>
<protein>
    <submittedName>
        <fullName evidence="3">Uncharacterized protein</fullName>
    </submittedName>
</protein>
<dbReference type="Pfam" id="PF09722">
    <property type="entry name" value="Xre_MbcA_ParS_C"/>
    <property type="match status" value="1"/>
</dbReference>
<name>A0A2G1VUT8_9FLAO</name>
<reference evidence="3 4" key="1">
    <citation type="submission" date="2017-08" db="EMBL/GenBank/DDBJ databases">
        <title>The whole genome shortgun sequences of strain Leeuwenhoekiella nanhaiensis G18 from the South China Sea.</title>
        <authorList>
            <person name="Liu Q."/>
        </authorList>
    </citation>
    <scope>NUCLEOTIDE SEQUENCE [LARGE SCALE GENOMIC DNA]</scope>
    <source>
        <strain evidence="3 4">G18</strain>
    </source>
</reference>
<feature type="domain" description="Antitoxin Xre-like helix-turn-helix" evidence="2">
    <location>
        <begin position="44"/>
        <end position="104"/>
    </location>
</feature>
<evidence type="ECO:0000259" key="2">
    <source>
        <dbReference type="Pfam" id="PF20432"/>
    </source>
</evidence>
<keyword evidence="4" id="KW-1185">Reference proteome</keyword>
<dbReference type="RefSeq" id="WP_099645370.1">
    <property type="nucleotide sequence ID" value="NZ_KZ319288.1"/>
</dbReference>
<accession>A0A2G1VUT8</accession>